<evidence type="ECO:0000256" key="2">
    <source>
        <dbReference type="SAM" id="Phobius"/>
    </source>
</evidence>
<dbReference type="AlphaFoldDB" id="A0A0C3QPY1"/>
<keyword evidence="2" id="KW-1133">Transmembrane helix</keyword>
<evidence type="ECO:0000256" key="1">
    <source>
        <dbReference type="SAM" id="MobiDB-lite"/>
    </source>
</evidence>
<sequence>MSSPTDNPTDRDQTQAATQGHTNYHRGCSAWQTYLNTSAAGSLSTSQPPSTSALLPTITQDQANNGSNTSNVSTGAIIAIANGGICSIAVAIAATIIIWKCLKNQADGAAGPAVLAGATNEKGNRAMAAPYALPTTTPARTWETGSQTPLLCLTRTNHEPAHVASVHVLRGLAVAGNIPGGARPETMFSDSPTMSTRAGSSHPPNMRQRSEFGGSSNSGRPLLQGQYQVTNDLGPQRAGLSSSPPPWSQEQPQP</sequence>
<dbReference type="STRING" id="1051891.A0A0C3QPY1"/>
<keyword evidence="4" id="KW-1185">Reference proteome</keyword>
<dbReference type="EMBL" id="KN822972">
    <property type="protein sequence ID" value="KIO30431.1"/>
    <property type="molecule type" value="Genomic_DNA"/>
</dbReference>
<evidence type="ECO:0000313" key="3">
    <source>
        <dbReference type="EMBL" id="KIO30431.1"/>
    </source>
</evidence>
<feature type="compositionally biased region" description="Polar residues" evidence="1">
    <location>
        <begin position="188"/>
        <end position="203"/>
    </location>
</feature>
<feature type="compositionally biased region" description="Pro residues" evidence="1">
    <location>
        <begin position="243"/>
        <end position="254"/>
    </location>
</feature>
<dbReference type="OrthoDB" id="3250535at2759"/>
<proteinExistence type="predicted"/>
<name>A0A0C3QPY1_9AGAM</name>
<evidence type="ECO:0000313" key="4">
    <source>
        <dbReference type="Proteomes" id="UP000054248"/>
    </source>
</evidence>
<feature type="region of interest" description="Disordered" evidence="1">
    <location>
        <begin position="183"/>
        <end position="254"/>
    </location>
</feature>
<reference evidence="3 4" key="1">
    <citation type="submission" date="2014-04" db="EMBL/GenBank/DDBJ databases">
        <authorList>
            <consortium name="DOE Joint Genome Institute"/>
            <person name="Kuo A."/>
            <person name="Girlanda M."/>
            <person name="Perotto S."/>
            <person name="Kohler A."/>
            <person name="Nagy L.G."/>
            <person name="Floudas D."/>
            <person name="Copeland A."/>
            <person name="Barry K.W."/>
            <person name="Cichocki N."/>
            <person name="Veneault-Fourrey C."/>
            <person name="LaButti K."/>
            <person name="Lindquist E.A."/>
            <person name="Lipzen A."/>
            <person name="Lundell T."/>
            <person name="Morin E."/>
            <person name="Murat C."/>
            <person name="Sun H."/>
            <person name="Tunlid A."/>
            <person name="Henrissat B."/>
            <person name="Grigoriev I.V."/>
            <person name="Hibbett D.S."/>
            <person name="Martin F."/>
            <person name="Nordberg H.P."/>
            <person name="Cantor M.N."/>
            <person name="Hua S.X."/>
        </authorList>
    </citation>
    <scope>NUCLEOTIDE SEQUENCE [LARGE SCALE GENOMIC DNA]</scope>
    <source>
        <strain evidence="3 4">MUT 4182</strain>
    </source>
</reference>
<accession>A0A0C3QPY1</accession>
<feature type="compositionally biased region" description="Polar residues" evidence="1">
    <location>
        <begin position="213"/>
        <end position="233"/>
    </location>
</feature>
<reference evidence="4" key="2">
    <citation type="submission" date="2015-01" db="EMBL/GenBank/DDBJ databases">
        <title>Evolutionary Origins and Diversification of the Mycorrhizal Mutualists.</title>
        <authorList>
            <consortium name="DOE Joint Genome Institute"/>
            <consortium name="Mycorrhizal Genomics Consortium"/>
            <person name="Kohler A."/>
            <person name="Kuo A."/>
            <person name="Nagy L.G."/>
            <person name="Floudas D."/>
            <person name="Copeland A."/>
            <person name="Barry K.W."/>
            <person name="Cichocki N."/>
            <person name="Veneault-Fourrey C."/>
            <person name="LaButti K."/>
            <person name="Lindquist E.A."/>
            <person name="Lipzen A."/>
            <person name="Lundell T."/>
            <person name="Morin E."/>
            <person name="Murat C."/>
            <person name="Riley R."/>
            <person name="Ohm R."/>
            <person name="Sun H."/>
            <person name="Tunlid A."/>
            <person name="Henrissat B."/>
            <person name="Grigoriev I.V."/>
            <person name="Hibbett D.S."/>
            <person name="Martin F."/>
        </authorList>
    </citation>
    <scope>NUCLEOTIDE SEQUENCE [LARGE SCALE GENOMIC DNA]</scope>
    <source>
        <strain evidence="4">MUT 4182</strain>
    </source>
</reference>
<feature type="transmembrane region" description="Helical" evidence="2">
    <location>
        <begin position="76"/>
        <end position="99"/>
    </location>
</feature>
<feature type="region of interest" description="Disordered" evidence="1">
    <location>
        <begin position="1"/>
        <end position="21"/>
    </location>
</feature>
<dbReference type="Proteomes" id="UP000054248">
    <property type="component" value="Unassembled WGS sequence"/>
</dbReference>
<dbReference type="HOGENOM" id="CLU_068120_0_0_1"/>
<gene>
    <name evidence="3" type="ORF">M407DRAFT_224392</name>
</gene>
<keyword evidence="2" id="KW-0812">Transmembrane</keyword>
<organism evidence="3 4">
    <name type="scientific">Tulasnella calospora MUT 4182</name>
    <dbReference type="NCBI Taxonomy" id="1051891"/>
    <lineage>
        <taxon>Eukaryota</taxon>
        <taxon>Fungi</taxon>
        <taxon>Dikarya</taxon>
        <taxon>Basidiomycota</taxon>
        <taxon>Agaricomycotina</taxon>
        <taxon>Agaricomycetes</taxon>
        <taxon>Cantharellales</taxon>
        <taxon>Tulasnellaceae</taxon>
        <taxon>Tulasnella</taxon>
    </lineage>
</organism>
<protein>
    <submittedName>
        <fullName evidence="3">Uncharacterized protein</fullName>
    </submittedName>
</protein>
<keyword evidence="2" id="KW-0472">Membrane</keyword>